<comment type="function">
    <text evidence="7">Required for the first step of diphthamide biosynthesis, a post-translational modification of histidine which occurs in elongation factor 2. DPH1 and DPH2 transfer a 3-amino-3-carboxypropyl (ACP) group from S-adenosyl-L-methionine (SAM) to a histidine residue, the reaction is assisted by a reduction system comprising DPH3 and a NADH-dependent reductase. Facilitates the reduction of the catalytic iron-sulfur cluster found in the DPH1 subunit.</text>
</comment>
<keyword evidence="4 7" id="KW-0479">Metal-binding</keyword>
<dbReference type="FunFam" id="3.40.50.11860:FF:000001">
    <property type="entry name" value="2-(3-amino-3-carboxypropyl)histidine synthase subunit 2"/>
    <property type="match status" value="1"/>
</dbReference>
<dbReference type="Proteomes" id="UP000785200">
    <property type="component" value="Unassembled WGS sequence"/>
</dbReference>
<dbReference type="InterPro" id="IPR042263">
    <property type="entry name" value="DPH1/DPH2_1"/>
</dbReference>
<dbReference type="InterPro" id="IPR016435">
    <property type="entry name" value="DPH1/DPH2"/>
</dbReference>
<comment type="subcellular location">
    <subcellularLocation>
        <location evidence="7">Cytoplasm</location>
    </subcellularLocation>
</comment>
<organism evidence="9 10">
    <name type="scientific">Hyphodiscus hymeniophilus</name>
    <dbReference type="NCBI Taxonomy" id="353542"/>
    <lineage>
        <taxon>Eukaryota</taxon>
        <taxon>Fungi</taxon>
        <taxon>Dikarya</taxon>
        <taxon>Ascomycota</taxon>
        <taxon>Pezizomycotina</taxon>
        <taxon>Leotiomycetes</taxon>
        <taxon>Helotiales</taxon>
        <taxon>Hyphodiscaceae</taxon>
        <taxon>Hyphodiscus</taxon>
    </lineage>
</organism>
<dbReference type="GO" id="GO:0090560">
    <property type="term" value="F:2-(3-amino-3-carboxypropyl)histidine synthase activity"/>
    <property type="evidence" value="ECO:0007669"/>
    <property type="project" value="InterPro"/>
</dbReference>
<dbReference type="Gene3D" id="3.40.50.11840">
    <property type="entry name" value="Diphthamide synthesis DPH1/DPH2 domain 1"/>
    <property type="match status" value="1"/>
</dbReference>
<dbReference type="AlphaFoldDB" id="A0A9P6SK05"/>
<dbReference type="Pfam" id="PF01866">
    <property type="entry name" value="Diphthamide_syn"/>
    <property type="match status" value="1"/>
</dbReference>
<feature type="region of interest" description="Disordered" evidence="8">
    <location>
        <begin position="1"/>
        <end position="31"/>
    </location>
</feature>
<dbReference type="NCBIfam" id="TIGR00272">
    <property type="entry name" value="DPH2"/>
    <property type="match status" value="1"/>
</dbReference>
<gene>
    <name evidence="9" type="ORF">D0Z07_8478</name>
</gene>
<dbReference type="GO" id="GO:0051536">
    <property type="term" value="F:iron-sulfur cluster binding"/>
    <property type="evidence" value="ECO:0007669"/>
    <property type="project" value="UniProtKB-KW"/>
</dbReference>
<name>A0A9P6SK05_9HELO</name>
<dbReference type="PANTHER" id="PTHR10762:SF2">
    <property type="entry name" value="2-(3-AMINO-3-CARBOXYPROPYL)HISTIDINE SYNTHASE SUBUNIT 2"/>
    <property type="match status" value="1"/>
</dbReference>
<evidence type="ECO:0000313" key="10">
    <source>
        <dbReference type="Proteomes" id="UP000785200"/>
    </source>
</evidence>
<dbReference type="GO" id="GO:0005737">
    <property type="term" value="C:cytoplasm"/>
    <property type="evidence" value="ECO:0007669"/>
    <property type="project" value="UniProtKB-SubCell"/>
</dbReference>
<dbReference type="InterPro" id="IPR042265">
    <property type="entry name" value="DPH1/DPH2_3"/>
</dbReference>
<dbReference type="EMBL" id="VNKQ01000018">
    <property type="protein sequence ID" value="KAG0645427.1"/>
    <property type="molecule type" value="Genomic_DNA"/>
</dbReference>
<sequence length="586" mass="64666">MPDEVQLHAPPVLSTPESHIFEDPTPLTTSKEPRLADEEIWSVYEVDRTAREICDGGWKRVALQFPDHMLGDAVRVFEGLEKQLKLIGSNEDTAVVNQLKGESLETSFNHVSMITPGIRDGEQAQTRDEERNEKHRLSILADTSYGACCVDEIASEHVDAEVVVHYGRSCLSPTARLPVIYIFTFRPMDTEDVVAAFEITYAGEDESSKEERVVLMADITYHSHIPVVREALGRRGWKNIFAPEVVHDPSSLIPNRKIELSEEELKDYSVFHISDPPPALLLTLSSRVKDLHIYPTTSSSTPTRTVESNTRIALRRRYGLLTSLSTCGIFGILINTLSVRNYLATVTAIKDQIAAAGKKSYTFVVGKVNAAKIANFSEIGGWVVIGCWESSLIESTEFYRPIITPFELGICLMSDEERVWSGSWRGDFESLEIRKPAALEAGDIANTALDEHEDGDLGRDEIDGGDLDLEEESAPPEFDLRTGRYVSHSRPMRKTMISPPTNSSSSAATPTSMTQGTASNVLARRAKLDVATVNGAVSPGAEYLRSQRTWTGLGSDFNEADASENIEEGRAGVARGYTIGEGAERR</sequence>
<dbReference type="GO" id="GO:0046872">
    <property type="term" value="F:metal ion binding"/>
    <property type="evidence" value="ECO:0007669"/>
    <property type="project" value="UniProtKB-KW"/>
</dbReference>
<evidence type="ECO:0000256" key="6">
    <source>
        <dbReference type="ARBA" id="ARBA00023014"/>
    </source>
</evidence>
<keyword evidence="7" id="KW-0963">Cytoplasm</keyword>
<dbReference type="NCBIfam" id="TIGR00322">
    <property type="entry name" value="diphth2_R"/>
    <property type="match status" value="1"/>
</dbReference>
<dbReference type="PANTHER" id="PTHR10762">
    <property type="entry name" value="DIPHTHAMIDE BIOSYNTHESIS PROTEIN"/>
    <property type="match status" value="1"/>
</dbReference>
<reference evidence="9" key="1">
    <citation type="submission" date="2019-07" db="EMBL/GenBank/DDBJ databases">
        <title>Hyphodiscus hymeniophilus genome sequencing and assembly.</title>
        <authorList>
            <person name="Kramer G."/>
            <person name="Nodwell J."/>
        </authorList>
    </citation>
    <scope>NUCLEOTIDE SEQUENCE</scope>
    <source>
        <strain evidence="9">ATCC 34498</strain>
    </source>
</reference>
<comment type="pathway">
    <text evidence="2 7">Protein modification; peptidyl-diphthamide biosynthesis.</text>
</comment>
<keyword evidence="6 7" id="KW-0411">Iron-sulfur</keyword>
<evidence type="ECO:0000256" key="5">
    <source>
        <dbReference type="ARBA" id="ARBA00023004"/>
    </source>
</evidence>
<keyword evidence="10" id="KW-1185">Reference proteome</keyword>
<dbReference type="Gene3D" id="3.40.50.11860">
    <property type="entry name" value="Diphthamide synthesis DPH1/DPH2 domain 3"/>
    <property type="match status" value="1"/>
</dbReference>
<dbReference type="OrthoDB" id="449241at2759"/>
<dbReference type="SFLD" id="SFLDG01121">
    <property type="entry name" value="Diphthamide_biosynthesis"/>
    <property type="match status" value="1"/>
</dbReference>
<evidence type="ECO:0000313" key="9">
    <source>
        <dbReference type="EMBL" id="KAG0645427.1"/>
    </source>
</evidence>
<evidence type="ECO:0000256" key="3">
    <source>
        <dbReference type="ARBA" id="ARBA00006179"/>
    </source>
</evidence>
<evidence type="ECO:0000256" key="4">
    <source>
        <dbReference type="ARBA" id="ARBA00022723"/>
    </source>
</evidence>
<comment type="caution">
    <text evidence="9">The sequence shown here is derived from an EMBL/GenBank/DDBJ whole genome shotgun (WGS) entry which is preliminary data.</text>
</comment>
<evidence type="ECO:0000256" key="7">
    <source>
        <dbReference type="RuleBase" id="RU364133"/>
    </source>
</evidence>
<evidence type="ECO:0000256" key="2">
    <source>
        <dbReference type="ARBA" id="ARBA00005156"/>
    </source>
</evidence>
<dbReference type="InterPro" id="IPR010014">
    <property type="entry name" value="DHP2"/>
</dbReference>
<accession>A0A9P6SK05</accession>
<evidence type="ECO:0000256" key="8">
    <source>
        <dbReference type="SAM" id="MobiDB-lite"/>
    </source>
</evidence>
<comment type="similarity">
    <text evidence="3 7">Belongs to the DPH1/DPH2 family. DPH2 subfamily.</text>
</comment>
<feature type="region of interest" description="Disordered" evidence="8">
    <location>
        <begin position="448"/>
        <end position="517"/>
    </location>
</feature>
<dbReference type="SFLD" id="SFLDS00032">
    <property type="entry name" value="Radical_SAM_3-amino-3-carboxyp"/>
    <property type="match status" value="1"/>
</dbReference>
<dbReference type="SFLD" id="SFLDF00408">
    <property type="entry name" value="Diphthamide_biosynthesis_famil"/>
    <property type="match status" value="1"/>
</dbReference>
<feature type="compositionally biased region" description="Acidic residues" evidence="8">
    <location>
        <begin position="463"/>
        <end position="474"/>
    </location>
</feature>
<dbReference type="GO" id="GO:0017183">
    <property type="term" value="P:protein histidyl modification to diphthamide"/>
    <property type="evidence" value="ECO:0007669"/>
    <property type="project" value="InterPro"/>
</dbReference>
<protein>
    <recommendedName>
        <fullName evidence="7">2-(3-amino-3-carboxypropyl)histidine synthase subunit 2</fullName>
    </recommendedName>
</protein>
<feature type="compositionally biased region" description="Low complexity" evidence="8">
    <location>
        <begin position="498"/>
        <end position="512"/>
    </location>
</feature>
<proteinExistence type="inferred from homology"/>
<evidence type="ECO:0000256" key="1">
    <source>
        <dbReference type="ARBA" id="ARBA00001966"/>
    </source>
</evidence>
<comment type="cofactor">
    <cofactor evidence="1">
        <name>[4Fe-4S] cluster</name>
        <dbReference type="ChEBI" id="CHEBI:49883"/>
    </cofactor>
</comment>
<keyword evidence="5 7" id="KW-0408">Iron</keyword>